<gene>
    <name evidence="1" type="ORF">HIJ39_22570</name>
</gene>
<keyword evidence="2" id="KW-1185">Reference proteome</keyword>
<evidence type="ECO:0000313" key="1">
    <source>
        <dbReference type="EMBL" id="NMP25089.1"/>
    </source>
</evidence>
<organism evidence="1 2">
    <name type="scientific">Sulfobacillus harzensis</name>
    <dbReference type="NCBI Taxonomy" id="2729629"/>
    <lineage>
        <taxon>Bacteria</taxon>
        <taxon>Bacillati</taxon>
        <taxon>Bacillota</taxon>
        <taxon>Clostridia</taxon>
        <taxon>Eubacteriales</taxon>
        <taxon>Clostridiales Family XVII. Incertae Sedis</taxon>
        <taxon>Sulfobacillus</taxon>
    </lineage>
</organism>
<name>A0A7Y0LAX5_9FIRM</name>
<dbReference type="EMBL" id="JABBVZ010000226">
    <property type="protein sequence ID" value="NMP25089.1"/>
    <property type="molecule type" value="Genomic_DNA"/>
</dbReference>
<accession>A0A7Y0LAX5</accession>
<sequence length="445" mass="47937">MPTVSEETHGRWEVRLSTLGGRVLNSHGRPLTAYPPGRQSKLRMAVDVFDPLAHTAHVLHQLGIQTSFWDGSTPILHPLVVGEGIPLTSALWESIRQATHQGIPVLVLAQPPGWTGGPNLAVDHQVITTSFPRALHHGVFAGMADGGLSWWRGAHEVVAEGLLPKPRSAHALVIADGGQALGGATLLCWQDSLGPVWFCQYPVVARSAEEPMAAMLLDNLMTALSRPPAQREITCWGPIAAHAVQAVGLVPSTDLSIPSSPDGVLLIDFTDSEATEAMADHIDALQQWVRGGGQLWIHGADVHTSPLVSRITGWGPYLVDVPDDLQHSALNTNRTRISDGLSNVDLDWTEDAGMPPLVTKAWKGLPKSAVLVETAAVDWRNYGAKPEQIKTASTLKSQGWPPAAVLWQRQLDHGLVLIDQLHWETSGSLGLTILARIAASLRQKP</sequence>
<reference evidence="1 2" key="1">
    <citation type="submission" date="2020-04" db="EMBL/GenBank/DDBJ databases">
        <authorList>
            <person name="Zhang R."/>
            <person name="Schippers A."/>
        </authorList>
    </citation>
    <scope>NUCLEOTIDE SEQUENCE [LARGE SCALE GENOMIC DNA]</scope>
    <source>
        <strain evidence="1 2">DSM 109850</strain>
    </source>
</reference>
<proteinExistence type="predicted"/>
<evidence type="ECO:0000313" key="2">
    <source>
        <dbReference type="Proteomes" id="UP000533476"/>
    </source>
</evidence>
<dbReference type="AlphaFoldDB" id="A0A7Y0LAX5"/>
<comment type="caution">
    <text evidence="1">The sequence shown here is derived from an EMBL/GenBank/DDBJ whole genome shotgun (WGS) entry which is preliminary data.</text>
</comment>
<dbReference type="Proteomes" id="UP000533476">
    <property type="component" value="Unassembled WGS sequence"/>
</dbReference>
<protein>
    <submittedName>
        <fullName evidence="1">Uncharacterized protein</fullName>
    </submittedName>
</protein>